<dbReference type="Gene3D" id="3.90.870.40">
    <property type="match status" value="1"/>
</dbReference>
<proteinExistence type="predicted"/>
<sequence>MNSNKTEEFEIENKETKMERNHLDRRSYCQPPCYKNNELNLKLIDKYGREYNDNKKIIAKVKKLIKIGKIIAIKGLKGFYLVCDGTNHKAIANLRKRKNIKSKSLSLMMKNIDEVKNHCYLNEKEKTLLNRGDKPIVILKKKNNILPNNISFNKDSFGVMLPSTAIDSMLFDDELNILVITSGNTSGMPMIHENEDALEALNNIADFFVIHNKKIDVPREKLVFKVLLNEERIRKIGRVYDLINLKDSCISKSNINHNHAHIVSCMFENNIKEKVIGLCFDGTGGEEDENLWGSEFLICDNKNFKKVGHLKYMKMPGGDNATKEPWKMAVSLLESWSSNKLNLPVEELISNLSINNLFSYIKYKNYKTILYMIKHNVNTPFTSSMESLFDGISAFLNFQNKISYEGEACIELENLAKRSMDTKDYYKFEINYENNKFVVDTDYIVEEVFKDVINNINPCDIAMKFHNTIVEFSFIICLYLRKLYHINIVALSGGVFENDIIFTRLYEKLNKNNFQVLTHKIFPCSDSNLTIGQLIIDLNKE</sequence>
<dbReference type="InterPro" id="IPR017945">
    <property type="entry name" value="DHBP_synth_RibB-like_a/b_dom"/>
</dbReference>
<dbReference type="Pfam" id="PF01300">
    <property type="entry name" value="Sua5_yciO_yrdC"/>
    <property type="match status" value="1"/>
</dbReference>
<dbReference type="InterPro" id="IPR051060">
    <property type="entry name" value="Carbamoyltrans_HypF-like"/>
</dbReference>
<dbReference type="Gene3D" id="3.30.110.120">
    <property type="match status" value="1"/>
</dbReference>
<dbReference type="GO" id="GO:0016743">
    <property type="term" value="F:carboxyl- or carbamoyltransferase activity"/>
    <property type="evidence" value="ECO:0007669"/>
    <property type="project" value="TreeGrafter"/>
</dbReference>
<dbReference type="PROSITE" id="PS51163">
    <property type="entry name" value="YRDC"/>
    <property type="match status" value="1"/>
</dbReference>
<dbReference type="EMBL" id="CP081135">
    <property type="protein sequence ID" value="UEL47814.1"/>
    <property type="molecule type" value="Genomic_DNA"/>
</dbReference>
<evidence type="ECO:0000256" key="1">
    <source>
        <dbReference type="SAM" id="MobiDB-lite"/>
    </source>
</evidence>
<dbReference type="GO" id="GO:0003725">
    <property type="term" value="F:double-stranded RNA binding"/>
    <property type="evidence" value="ECO:0007669"/>
    <property type="project" value="InterPro"/>
</dbReference>
<dbReference type="SUPFAM" id="SSF55821">
    <property type="entry name" value="YrdC/RibB"/>
    <property type="match status" value="1"/>
</dbReference>
<dbReference type="RefSeq" id="WP_228416145.1">
    <property type="nucleotide sequence ID" value="NZ_CP081135.1"/>
</dbReference>
<dbReference type="Proteomes" id="UP001198983">
    <property type="component" value="Chromosome"/>
</dbReference>
<keyword evidence="4" id="KW-1185">Reference proteome</keyword>
<evidence type="ECO:0000259" key="2">
    <source>
        <dbReference type="PROSITE" id="PS51163"/>
    </source>
</evidence>
<dbReference type="GO" id="GO:0051604">
    <property type="term" value="P:protein maturation"/>
    <property type="evidence" value="ECO:0007669"/>
    <property type="project" value="TreeGrafter"/>
</dbReference>
<reference evidence="3 4" key="1">
    <citation type="journal article" date="2023" name="Int. J. Syst. Evol. Microbiol.">
        <title>Terrisporobacter hibernicus sp. nov., isolated from bovine faeces in Northern Ireland.</title>
        <authorList>
            <person name="Mitchell M."/>
            <person name="Nguyen S.V."/>
            <person name="Connor M."/>
            <person name="Fairley D.J."/>
            <person name="Donoghue O."/>
            <person name="Marshall H."/>
            <person name="Koolman L."/>
            <person name="McMullan G."/>
            <person name="Schaffer K.E."/>
            <person name="McGrath J.W."/>
            <person name="Fanning S."/>
        </authorList>
    </citation>
    <scope>NUCLEOTIDE SEQUENCE [LARGE SCALE GENOMIC DNA]</scope>
    <source>
        <strain evidence="3 4">MCA3</strain>
    </source>
</reference>
<dbReference type="KEGG" id="tem:JW646_19705"/>
<dbReference type="AlphaFoldDB" id="A0AAX2ZES6"/>
<name>A0AAX2ZES6_9FIRM</name>
<dbReference type="Gene3D" id="3.30.420.40">
    <property type="match status" value="1"/>
</dbReference>
<feature type="domain" description="YrdC-like" evidence="2">
    <location>
        <begin position="55"/>
        <end position="239"/>
    </location>
</feature>
<dbReference type="InterPro" id="IPR006070">
    <property type="entry name" value="Sua5-like_dom"/>
</dbReference>
<dbReference type="InterPro" id="IPR055128">
    <property type="entry name" value="HypF_C_2"/>
</dbReference>
<dbReference type="Pfam" id="PF22521">
    <property type="entry name" value="HypF_C_2"/>
    <property type="match status" value="1"/>
</dbReference>
<dbReference type="PANTHER" id="PTHR42959:SF1">
    <property type="entry name" value="CARBAMOYLTRANSFERASE HYPF"/>
    <property type="match status" value="1"/>
</dbReference>
<organism evidence="3 4">
    <name type="scientific">Terrisporobacter hibernicus</name>
    <dbReference type="NCBI Taxonomy" id="2813371"/>
    <lineage>
        <taxon>Bacteria</taxon>
        <taxon>Bacillati</taxon>
        <taxon>Bacillota</taxon>
        <taxon>Clostridia</taxon>
        <taxon>Peptostreptococcales</taxon>
        <taxon>Peptostreptococcaceae</taxon>
        <taxon>Terrisporobacter</taxon>
    </lineage>
</organism>
<dbReference type="SUPFAM" id="SSF53067">
    <property type="entry name" value="Actin-like ATPase domain"/>
    <property type="match status" value="1"/>
</dbReference>
<protein>
    <submittedName>
        <fullName evidence="3">Sua5/YciO/YrdC/YwlC family protein</fullName>
    </submittedName>
</protein>
<dbReference type="GO" id="GO:0008270">
    <property type="term" value="F:zinc ion binding"/>
    <property type="evidence" value="ECO:0007669"/>
    <property type="project" value="TreeGrafter"/>
</dbReference>
<evidence type="ECO:0000313" key="4">
    <source>
        <dbReference type="Proteomes" id="UP001198983"/>
    </source>
</evidence>
<evidence type="ECO:0000313" key="3">
    <source>
        <dbReference type="EMBL" id="UEL47814.1"/>
    </source>
</evidence>
<dbReference type="InterPro" id="IPR043129">
    <property type="entry name" value="ATPase_NBD"/>
</dbReference>
<gene>
    <name evidence="3" type="ORF">JW646_19705</name>
</gene>
<feature type="region of interest" description="Disordered" evidence="1">
    <location>
        <begin position="1"/>
        <end position="22"/>
    </location>
</feature>
<dbReference type="PANTHER" id="PTHR42959">
    <property type="entry name" value="CARBAMOYLTRANSFERASE"/>
    <property type="match status" value="1"/>
</dbReference>
<accession>A0AAX2ZES6</accession>